<gene>
    <name evidence="2" type="ORF">ACFQ03_15300</name>
</gene>
<evidence type="ECO:0000256" key="1">
    <source>
        <dbReference type="SAM" id="SignalP"/>
    </source>
</evidence>
<dbReference type="RefSeq" id="WP_144934199.1">
    <property type="nucleotide sequence ID" value="NZ_JBHTIU010000048.1"/>
</dbReference>
<proteinExistence type="predicted"/>
<comment type="caution">
    <text evidence="2">The sequence shown here is derived from an EMBL/GenBank/DDBJ whole genome shotgun (WGS) entry which is preliminary data.</text>
</comment>
<sequence length="194" mass="20940">MKKMVASVAIMSALIISSIGAAKAAGWMEAYRPYPAVIGALGVEAGETIGVVNNLPQAVNRMPSDRIASEAPFNIAGPDDLKKMVQLGMAREEVQKRLGPAYAEFSNNLDGTPVSRYDLVHGALLSPDGSTINGDEVDIEGLKKGALQAQLYINWNAEGTRVSRFTVFYSDNDRAVVEYRVFSDGQIREMKISG</sequence>
<protein>
    <submittedName>
        <fullName evidence="2">Uncharacterized protein</fullName>
    </submittedName>
</protein>
<feature type="signal peptide" evidence="1">
    <location>
        <begin position="1"/>
        <end position="24"/>
    </location>
</feature>
<dbReference type="Proteomes" id="UP001597120">
    <property type="component" value="Unassembled WGS sequence"/>
</dbReference>
<keyword evidence="3" id="KW-1185">Reference proteome</keyword>
<accession>A0ABW3DC20</accession>
<evidence type="ECO:0000313" key="3">
    <source>
        <dbReference type="Proteomes" id="UP001597120"/>
    </source>
</evidence>
<dbReference type="EMBL" id="JBHTIU010000048">
    <property type="protein sequence ID" value="MFD0870521.1"/>
    <property type="molecule type" value="Genomic_DNA"/>
</dbReference>
<name>A0ABW3DC20_9BACL</name>
<evidence type="ECO:0000313" key="2">
    <source>
        <dbReference type="EMBL" id="MFD0870521.1"/>
    </source>
</evidence>
<organism evidence="2 3">
    <name type="scientific">Paenibacillus residui</name>
    <dbReference type="NCBI Taxonomy" id="629724"/>
    <lineage>
        <taxon>Bacteria</taxon>
        <taxon>Bacillati</taxon>
        <taxon>Bacillota</taxon>
        <taxon>Bacilli</taxon>
        <taxon>Bacillales</taxon>
        <taxon>Paenibacillaceae</taxon>
        <taxon>Paenibacillus</taxon>
    </lineage>
</organism>
<reference evidence="3" key="1">
    <citation type="journal article" date="2019" name="Int. J. Syst. Evol. Microbiol.">
        <title>The Global Catalogue of Microorganisms (GCM) 10K type strain sequencing project: providing services to taxonomists for standard genome sequencing and annotation.</title>
        <authorList>
            <consortium name="The Broad Institute Genomics Platform"/>
            <consortium name="The Broad Institute Genome Sequencing Center for Infectious Disease"/>
            <person name="Wu L."/>
            <person name="Ma J."/>
        </authorList>
    </citation>
    <scope>NUCLEOTIDE SEQUENCE [LARGE SCALE GENOMIC DNA]</scope>
    <source>
        <strain evidence="3">CCUG 57263</strain>
    </source>
</reference>
<feature type="chain" id="PRO_5047108381" evidence="1">
    <location>
        <begin position="25"/>
        <end position="194"/>
    </location>
</feature>
<keyword evidence="1" id="KW-0732">Signal</keyword>